<keyword evidence="2" id="KW-1185">Reference proteome</keyword>
<dbReference type="RefSeq" id="WP_258541395.1">
    <property type="nucleotide sequence ID" value="NZ_OU015584.1"/>
</dbReference>
<gene>
    <name evidence="1" type="ORF">CRYO30217_01182</name>
</gene>
<evidence type="ECO:0000313" key="1">
    <source>
        <dbReference type="EMBL" id="CAG5080098.1"/>
    </source>
</evidence>
<name>A0A916JM15_9FLAO</name>
<dbReference type="KEGG" id="ptan:CRYO30217_01182"/>
<dbReference type="Proteomes" id="UP000683507">
    <property type="component" value="Chromosome"/>
</dbReference>
<proteinExistence type="predicted"/>
<accession>A0A916JM15</accession>
<reference evidence="1" key="1">
    <citation type="submission" date="2021-04" db="EMBL/GenBank/DDBJ databases">
        <authorList>
            <person name="Rodrigo-Torres L."/>
            <person name="Arahal R. D."/>
            <person name="Lucena T."/>
        </authorList>
    </citation>
    <scope>NUCLEOTIDE SEQUENCE</scope>
    <source>
        <strain evidence="1">AS29M-1</strain>
    </source>
</reference>
<evidence type="ECO:0000313" key="2">
    <source>
        <dbReference type="Proteomes" id="UP000683507"/>
    </source>
</evidence>
<dbReference type="AlphaFoldDB" id="A0A916JM15"/>
<evidence type="ECO:0008006" key="3">
    <source>
        <dbReference type="Google" id="ProtNLM"/>
    </source>
</evidence>
<protein>
    <recommendedName>
        <fullName evidence="3">Peptidyl-prolyl cis-trans isomerase</fullName>
    </recommendedName>
</protein>
<sequence length="286" mass="34103">MIKFRFSIFFLTISALLISCGEEETTEDEKIIASVNDVNLTESELLYHLPEGLSESDSLQFVETYTEQWIQEQVVYQKAKEVLPDKSQNVDYQLEDYKRSLLIYTYEQYYIQDRLDTVVPMSEIQQYYDENLEDFVLKDYIVKVVYAKYTPNTPDLEKVDQWYRLKNEDDWINLQSHANLYSVKFFNDTSNWVFFDDILGEVPLTDINKETFIRKKKNITFEEEGMVYYMNVVDSKLQDEISPIEFEHDKIRGILLNIKMNELRKELKSELYKDAQNANIIKVYND</sequence>
<organism evidence="1 2">
    <name type="scientific">Parvicella tangerina</name>
    <dbReference type="NCBI Taxonomy" id="2829795"/>
    <lineage>
        <taxon>Bacteria</taxon>
        <taxon>Pseudomonadati</taxon>
        <taxon>Bacteroidota</taxon>
        <taxon>Flavobacteriia</taxon>
        <taxon>Flavobacteriales</taxon>
        <taxon>Parvicellaceae</taxon>
        <taxon>Parvicella</taxon>
    </lineage>
</organism>
<dbReference type="PROSITE" id="PS51257">
    <property type="entry name" value="PROKAR_LIPOPROTEIN"/>
    <property type="match status" value="1"/>
</dbReference>
<dbReference type="EMBL" id="OU015584">
    <property type="protein sequence ID" value="CAG5080098.1"/>
    <property type="molecule type" value="Genomic_DNA"/>
</dbReference>